<dbReference type="InterPro" id="IPR020846">
    <property type="entry name" value="MFS_dom"/>
</dbReference>
<dbReference type="PANTHER" id="PTHR23502">
    <property type="entry name" value="MAJOR FACILITATOR SUPERFAMILY"/>
    <property type="match status" value="1"/>
</dbReference>
<dbReference type="PANTHER" id="PTHR23502:SF48">
    <property type="entry name" value="MULTIDRUG TRANSPORTER, PUTATIVE (AFU_ORTHOLOGUE AFUA_5G02700)-RELATED"/>
    <property type="match status" value="1"/>
</dbReference>
<proteinExistence type="predicted"/>
<feature type="transmembrane region" description="Helical" evidence="6">
    <location>
        <begin position="152"/>
        <end position="171"/>
    </location>
</feature>
<evidence type="ECO:0000256" key="5">
    <source>
        <dbReference type="SAM" id="MobiDB-lite"/>
    </source>
</evidence>
<comment type="subcellular location">
    <subcellularLocation>
        <location evidence="1">Membrane</location>
        <topology evidence="1">Multi-pass membrane protein</topology>
    </subcellularLocation>
</comment>
<evidence type="ECO:0000259" key="7">
    <source>
        <dbReference type="PROSITE" id="PS50850"/>
    </source>
</evidence>
<feature type="domain" description="Major facilitator superfamily (MFS) profile" evidence="7">
    <location>
        <begin position="117"/>
        <end position="549"/>
    </location>
</feature>
<evidence type="ECO:0000256" key="6">
    <source>
        <dbReference type="SAM" id="Phobius"/>
    </source>
</evidence>
<evidence type="ECO:0000256" key="4">
    <source>
        <dbReference type="ARBA" id="ARBA00023136"/>
    </source>
</evidence>
<dbReference type="InterPro" id="IPR011701">
    <property type="entry name" value="MFS"/>
</dbReference>
<feature type="transmembrane region" description="Helical" evidence="6">
    <location>
        <begin position="384"/>
        <end position="404"/>
    </location>
</feature>
<dbReference type="EMBL" id="HG937692">
    <property type="protein sequence ID" value="CDP36533.1"/>
    <property type="molecule type" value="Genomic_DNA"/>
</dbReference>
<feature type="transmembrane region" description="Helical" evidence="6">
    <location>
        <begin position="271"/>
        <end position="291"/>
    </location>
</feature>
<reference evidence="8" key="1">
    <citation type="submission" date="2014-02" db="EMBL/GenBank/DDBJ databases">
        <authorList>
            <person name="Genoscope - CEA"/>
        </authorList>
    </citation>
    <scope>NUCLEOTIDE SEQUENCE</scope>
    <source>
        <strain evidence="8">LS3</strain>
    </source>
</reference>
<dbReference type="SUPFAM" id="SSF103473">
    <property type="entry name" value="MFS general substrate transporter"/>
    <property type="match status" value="1"/>
</dbReference>
<feature type="region of interest" description="Disordered" evidence="5">
    <location>
        <begin position="1"/>
        <end position="23"/>
    </location>
</feature>
<protein>
    <submittedName>
        <fullName evidence="8">ARAD1B15224p</fullName>
    </submittedName>
</protein>
<reference evidence="8" key="2">
    <citation type="submission" date="2014-06" db="EMBL/GenBank/DDBJ databases">
        <title>The complete genome of Blastobotrys (Arxula) adeninivorans LS3 - a yeast of biotechnological interest.</title>
        <authorList>
            <person name="Kunze G."/>
            <person name="Gaillardin C."/>
            <person name="Czernicka M."/>
            <person name="Durrens P."/>
            <person name="Martin T."/>
            <person name="Boer E."/>
            <person name="Gabaldon T."/>
            <person name="Cruz J."/>
            <person name="Talla E."/>
            <person name="Marck C."/>
            <person name="Goffeau A."/>
            <person name="Barbe V."/>
            <person name="Baret P."/>
            <person name="Baronian K."/>
            <person name="Beier S."/>
            <person name="Bleykasten C."/>
            <person name="Bode R."/>
            <person name="Casaregola S."/>
            <person name="Despons L."/>
            <person name="Fairhead C."/>
            <person name="Giersberg M."/>
            <person name="Gierski P."/>
            <person name="Hahnel U."/>
            <person name="Hartmann A."/>
            <person name="Jankowska D."/>
            <person name="Jubin C."/>
            <person name="Jung P."/>
            <person name="Lafontaine I."/>
            <person name="Leh-Louis V."/>
            <person name="Lemaire M."/>
            <person name="Marcet-Houben M."/>
            <person name="Mascher M."/>
            <person name="Morel G."/>
            <person name="Richard G.-F."/>
            <person name="Riechen J."/>
            <person name="Sacerdot C."/>
            <person name="Sarkar A."/>
            <person name="Savel G."/>
            <person name="Schacherer J."/>
            <person name="Sherman D."/>
            <person name="Straub M.-L."/>
            <person name="Stein N."/>
            <person name="Thierry A."/>
            <person name="Trautwein-Schult A."/>
            <person name="Westhof E."/>
            <person name="Worch S."/>
            <person name="Dujon B."/>
            <person name="Souciet J.-L."/>
            <person name="Wincker P."/>
            <person name="Scholz U."/>
            <person name="Neuveglise N."/>
        </authorList>
    </citation>
    <scope>NUCLEOTIDE SEQUENCE</scope>
    <source>
        <strain evidence="8">LS3</strain>
    </source>
</reference>
<feature type="transmembrane region" description="Helical" evidence="6">
    <location>
        <begin position="425"/>
        <end position="446"/>
    </location>
</feature>
<feature type="transmembrane region" description="Helical" evidence="6">
    <location>
        <begin position="520"/>
        <end position="542"/>
    </location>
</feature>
<feature type="transmembrane region" description="Helical" evidence="6">
    <location>
        <begin position="496"/>
        <end position="514"/>
    </location>
</feature>
<dbReference type="Gene3D" id="1.20.1250.20">
    <property type="entry name" value="MFS general substrate transporter like domains"/>
    <property type="match status" value="1"/>
</dbReference>
<sequence length="570" mass="63945">MSEKSSPEPEAFNGTSEQQLDDEQLAALKLQRKTSHLSHQQLERLTSRRSEDLIFEPDDYEQVEHYRSREDPNRPQVNEADPWKYHIDADTGFRIVTFRESDKSDPRQWKKSKKWAITLALGILCFTVAFGSAVVTGDMEGPQKTFGVSEEVVILTVTLFVIGFGVGPLVFAPASEEFGRQLVYAVTMFFAVVFIVPCAVARNIGTLLVCRLIDGIAFSAPMTLIGGSLADMWVNEERGIAMSVFSAAPFLGPAVGPLVGGFIRDHKSWRWIYYVTLIFSGFVYCIILLVPETHHNTILKRRAAKLRKITGDDSYRTVREIKPIKFTETAKISLLRPFKLLFEVIVFLVTIYMAVLYGLLYMFFFAYPVIFMEGKGWSASLTGLTFIPIMVGVLLSTAVSPFVNKDYVKRAKRYTDRGEVPPAELRLIPMMVGCWAVPIGLFIFAWTSYPSVSWVGPTLAGLPAGVGFILIYNSANNYIVDAYQHYAASALAAKTFVRSMWGAAVPLFTIQMYHRLGYEWAGSLLAFISLACCAIPYLFFFYGAKIREKSKYAYTPEKYITGDAAEKRSA</sequence>
<name>A0A060T6E5_BLAAD</name>
<feature type="transmembrane region" description="Helical" evidence="6">
    <location>
        <begin position="340"/>
        <end position="364"/>
    </location>
</feature>
<dbReference type="InterPro" id="IPR036259">
    <property type="entry name" value="MFS_trans_sf"/>
</dbReference>
<dbReference type="CDD" id="cd17323">
    <property type="entry name" value="MFS_Tpo1_MDR_like"/>
    <property type="match status" value="1"/>
</dbReference>
<organism evidence="8">
    <name type="scientific">Blastobotrys adeninivorans</name>
    <name type="common">Yeast</name>
    <name type="synonym">Arxula adeninivorans</name>
    <dbReference type="NCBI Taxonomy" id="409370"/>
    <lineage>
        <taxon>Eukaryota</taxon>
        <taxon>Fungi</taxon>
        <taxon>Dikarya</taxon>
        <taxon>Ascomycota</taxon>
        <taxon>Saccharomycotina</taxon>
        <taxon>Dipodascomycetes</taxon>
        <taxon>Dipodascales</taxon>
        <taxon>Trichomonascaceae</taxon>
        <taxon>Blastobotrys</taxon>
    </lineage>
</organism>
<evidence type="ECO:0000256" key="1">
    <source>
        <dbReference type="ARBA" id="ARBA00004141"/>
    </source>
</evidence>
<gene>
    <name evidence="8" type="ORF">GNLVRS02_ARAD1B15224g</name>
</gene>
<dbReference type="FunFam" id="1.20.1250.20:FF:000011">
    <property type="entry name" value="MFS multidrug transporter, putative"/>
    <property type="match status" value="1"/>
</dbReference>
<feature type="transmembrane region" description="Helical" evidence="6">
    <location>
        <begin position="115"/>
        <end position="137"/>
    </location>
</feature>
<evidence type="ECO:0000256" key="2">
    <source>
        <dbReference type="ARBA" id="ARBA00022692"/>
    </source>
</evidence>
<dbReference type="GO" id="GO:0022857">
    <property type="term" value="F:transmembrane transporter activity"/>
    <property type="evidence" value="ECO:0007669"/>
    <property type="project" value="InterPro"/>
</dbReference>
<feature type="transmembrane region" description="Helical" evidence="6">
    <location>
        <begin position="452"/>
        <end position="475"/>
    </location>
</feature>
<feature type="transmembrane region" description="Helical" evidence="6">
    <location>
        <begin position="216"/>
        <end position="234"/>
    </location>
</feature>
<keyword evidence="4 6" id="KW-0472">Membrane</keyword>
<dbReference type="Pfam" id="PF07690">
    <property type="entry name" value="MFS_1"/>
    <property type="match status" value="1"/>
</dbReference>
<evidence type="ECO:0000256" key="3">
    <source>
        <dbReference type="ARBA" id="ARBA00022989"/>
    </source>
</evidence>
<accession>A0A060T6E5</accession>
<feature type="transmembrane region" description="Helical" evidence="6">
    <location>
        <begin position="183"/>
        <end position="204"/>
    </location>
</feature>
<dbReference type="GO" id="GO:0005886">
    <property type="term" value="C:plasma membrane"/>
    <property type="evidence" value="ECO:0007669"/>
    <property type="project" value="TreeGrafter"/>
</dbReference>
<keyword evidence="3 6" id="KW-1133">Transmembrane helix</keyword>
<dbReference type="PhylomeDB" id="A0A060T6E5"/>
<dbReference type="PROSITE" id="PS50850">
    <property type="entry name" value="MFS"/>
    <property type="match status" value="1"/>
</dbReference>
<feature type="transmembrane region" description="Helical" evidence="6">
    <location>
        <begin position="241"/>
        <end position="259"/>
    </location>
</feature>
<evidence type="ECO:0000313" key="8">
    <source>
        <dbReference type="EMBL" id="CDP36533.1"/>
    </source>
</evidence>
<dbReference type="AlphaFoldDB" id="A0A060T6E5"/>
<keyword evidence="2 6" id="KW-0812">Transmembrane</keyword>